<dbReference type="PANTHER" id="PTHR23151:SF90">
    <property type="entry name" value="DIHYDROLIPOYLLYSINE-RESIDUE ACETYLTRANSFERASE COMPONENT OF PYRUVATE DEHYDROGENASE COMPLEX, MITOCHONDRIAL-RELATED"/>
    <property type="match status" value="1"/>
</dbReference>
<dbReference type="RefSeq" id="WP_045278301.1">
    <property type="nucleotide sequence ID" value="NZ_JYIW01000019.1"/>
</dbReference>
<dbReference type="InterPro" id="IPR001078">
    <property type="entry name" value="2-oxoacid_DH_actylTfrase"/>
</dbReference>
<dbReference type="InterPro" id="IPR036625">
    <property type="entry name" value="E3-bd_dom_sf"/>
</dbReference>
<dbReference type="SUPFAM" id="SSF51230">
    <property type="entry name" value="Single hybrid motif"/>
    <property type="match status" value="1"/>
</dbReference>
<dbReference type="EC" id="2.3.1.-" evidence="4"/>
<dbReference type="InterPro" id="IPR011053">
    <property type="entry name" value="Single_hybrid_motif"/>
</dbReference>
<evidence type="ECO:0000256" key="2">
    <source>
        <dbReference type="ARBA" id="ARBA00007317"/>
    </source>
</evidence>
<dbReference type="SUPFAM" id="SSF47005">
    <property type="entry name" value="Peripheral subunit-binding domain of 2-oxo acid dehydrogenase complex"/>
    <property type="match status" value="1"/>
</dbReference>
<evidence type="ECO:0000256" key="4">
    <source>
        <dbReference type="RuleBase" id="RU003423"/>
    </source>
</evidence>
<dbReference type="InterPro" id="IPR045257">
    <property type="entry name" value="E2/Pdx1"/>
</dbReference>
<feature type="region of interest" description="Disordered" evidence="5">
    <location>
        <begin position="156"/>
        <end position="181"/>
    </location>
</feature>
<gene>
    <name evidence="8" type="primary">pdhC_2</name>
    <name evidence="8" type="ORF">RS83_00882</name>
</gene>
<dbReference type="Gene3D" id="3.30.559.10">
    <property type="entry name" value="Chloramphenicol acetyltransferase-like domain"/>
    <property type="match status" value="1"/>
</dbReference>
<dbReference type="GO" id="GO:0045254">
    <property type="term" value="C:pyruvate dehydrogenase complex"/>
    <property type="evidence" value="ECO:0007669"/>
    <property type="project" value="InterPro"/>
</dbReference>
<dbReference type="SUPFAM" id="SSF52777">
    <property type="entry name" value="CoA-dependent acyltransferases"/>
    <property type="match status" value="1"/>
</dbReference>
<dbReference type="Gene3D" id="4.10.320.10">
    <property type="entry name" value="E3-binding domain"/>
    <property type="match status" value="1"/>
</dbReference>
<proteinExistence type="inferred from homology"/>
<dbReference type="PROSITE" id="PS51826">
    <property type="entry name" value="PSBD"/>
    <property type="match status" value="1"/>
</dbReference>
<dbReference type="Pfam" id="PF00364">
    <property type="entry name" value="Biotin_lipoyl"/>
    <property type="match status" value="1"/>
</dbReference>
<keyword evidence="4 8" id="KW-0012">Acyltransferase</keyword>
<dbReference type="InterPro" id="IPR000089">
    <property type="entry name" value="Biotin_lipoyl"/>
</dbReference>
<organism evidence="8 9">
    <name type="scientific">Microbacterium oxydans</name>
    <dbReference type="NCBI Taxonomy" id="82380"/>
    <lineage>
        <taxon>Bacteria</taxon>
        <taxon>Bacillati</taxon>
        <taxon>Actinomycetota</taxon>
        <taxon>Actinomycetes</taxon>
        <taxon>Micrococcales</taxon>
        <taxon>Microbacteriaceae</taxon>
        <taxon>Microbacterium</taxon>
    </lineage>
</organism>
<comment type="cofactor">
    <cofactor evidence="1 4">
        <name>(R)-lipoate</name>
        <dbReference type="ChEBI" id="CHEBI:83088"/>
    </cofactor>
</comment>
<evidence type="ECO:0000313" key="8">
    <source>
        <dbReference type="EMBL" id="KJL30496.1"/>
    </source>
</evidence>
<dbReference type="Gene3D" id="2.40.50.100">
    <property type="match status" value="1"/>
</dbReference>
<evidence type="ECO:0000256" key="1">
    <source>
        <dbReference type="ARBA" id="ARBA00001938"/>
    </source>
</evidence>
<sequence>MIDILMPRLSDTMEEGAIATWHKQPGDQVAIGDILVEIETDKATMEYEAYEAGILREILVPEGEQATIGMVIALLDDGKPASPSAAPVPDAEAPVADAGVPVPEPEVPTEASARVLATPLVRRLAREHAIDLAHIEGSGPGGRIVRADLDRLSVPQAAASVAQPTAPEPRGSDDARQSTAVPFDRTRQVISRRLTESAASVPHFTVASVAVVDDLLALRAELNARLDAAGRARISVNDLVVRACAIALTAFPGVNASYSPEGSGATLQHGRVNIGIAVASDAGLVVPVISDADRKPASQIAADSRRLAERAKERGLTADDMAGGTFTISNLGMFGVEQFTAIINPPEGAILAVGAAMEEPVVIDGAVEVRRRMRYTLSADHRIIDGALAAKFLAMLTDLLEHPLDIIA</sequence>
<dbReference type="Pfam" id="PF02817">
    <property type="entry name" value="E3_binding"/>
    <property type="match status" value="1"/>
</dbReference>
<comment type="similarity">
    <text evidence="2 4">Belongs to the 2-oxoacid dehydrogenase family.</text>
</comment>
<dbReference type="Pfam" id="PF00198">
    <property type="entry name" value="2-oxoacid_dh"/>
    <property type="match status" value="1"/>
</dbReference>
<protein>
    <recommendedName>
        <fullName evidence="4">Dihydrolipoamide acetyltransferase component of pyruvate dehydrogenase complex</fullName>
        <ecNumber evidence="4">2.3.1.-</ecNumber>
    </recommendedName>
</protein>
<dbReference type="Proteomes" id="UP000033640">
    <property type="component" value="Unassembled WGS sequence"/>
</dbReference>
<dbReference type="InterPro" id="IPR004167">
    <property type="entry name" value="PSBD"/>
</dbReference>
<comment type="caution">
    <text evidence="8">The sequence shown here is derived from an EMBL/GenBank/DDBJ whole genome shotgun (WGS) entry which is preliminary data.</text>
</comment>
<evidence type="ECO:0000259" key="6">
    <source>
        <dbReference type="PROSITE" id="PS50968"/>
    </source>
</evidence>
<evidence type="ECO:0000313" key="9">
    <source>
        <dbReference type="Proteomes" id="UP000033640"/>
    </source>
</evidence>
<dbReference type="CDD" id="cd06849">
    <property type="entry name" value="lipoyl_domain"/>
    <property type="match status" value="1"/>
</dbReference>
<keyword evidence="8" id="KW-0670">Pyruvate</keyword>
<evidence type="ECO:0000256" key="5">
    <source>
        <dbReference type="SAM" id="MobiDB-lite"/>
    </source>
</evidence>
<dbReference type="OrthoDB" id="9805770at2"/>
<reference evidence="8 9" key="1">
    <citation type="submission" date="2015-02" db="EMBL/GenBank/DDBJ databases">
        <title>Draft genome sequences of ten Microbacterium spp. with emphasis on heavy metal contaminated environments.</title>
        <authorList>
            <person name="Corretto E."/>
        </authorList>
    </citation>
    <scope>NUCLEOTIDE SEQUENCE [LARGE SCALE GENOMIC DNA]</scope>
    <source>
        <strain evidence="8 9">BEL4b</strain>
    </source>
</reference>
<dbReference type="EMBL" id="JYIW01000019">
    <property type="protein sequence ID" value="KJL30496.1"/>
    <property type="molecule type" value="Genomic_DNA"/>
</dbReference>
<dbReference type="GO" id="GO:0016746">
    <property type="term" value="F:acyltransferase activity"/>
    <property type="evidence" value="ECO:0007669"/>
    <property type="project" value="UniProtKB-KW"/>
</dbReference>
<keyword evidence="4 8" id="KW-0808">Transferase</keyword>
<dbReference type="PROSITE" id="PS50968">
    <property type="entry name" value="BIOTINYL_LIPOYL"/>
    <property type="match status" value="1"/>
</dbReference>
<feature type="domain" description="Lipoyl-binding" evidence="6">
    <location>
        <begin position="1"/>
        <end position="76"/>
    </location>
</feature>
<accession>A0A0F0LG26</accession>
<evidence type="ECO:0000256" key="3">
    <source>
        <dbReference type="ARBA" id="ARBA00022823"/>
    </source>
</evidence>
<evidence type="ECO:0000259" key="7">
    <source>
        <dbReference type="PROSITE" id="PS51826"/>
    </source>
</evidence>
<name>A0A0F0LG26_9MICO</name>
<dbReference type="PANTHER" id="PTHR23151">
    <property type="entry name" value="DIHYDROLIPOAMIDE ACETYL/SUCCINYL-TRANSFERASE-RELATED"/>
    <property type="match status" value="1"/>
</dbReference>
<dbReference type="PATRIC" id="fig|82380.11.peg.912"/>
<keyword evidence="3 4" id="KW-0450">Lipoyl</keyword>
<dbReference type="InterPro" id="IPR023213">
    <property type="entry name" value="CAT-like_dom_sf"/>
</dbReference>
<feature type="domain" description="Peripheral subunit-binding (PSBD)" evidence="7">
    <location>
        <begin position="116"/>
        <end position="153"/>
    </location>
</feature>
<dbReference type="GO" id="GO:0006086">
    <property type="term" value="P:pyruvate decarboxylation to acetyl-CoA"/>
    <property type="evidence" value="ECO:0007669"/>
    <property type="project" value="InterPro"/>
</dbReference>
<dbReference type="AlphaFoldDB" id="A0A0F0LG26"/>